<feature type="transmembrane region" description="Helical" evidence="10">
    <location>
        <begin position="225"/>
        <end position="247"/>
    </location>
</feature>
<evidence type="ECO:0000256" key="8">
    <source>
        <dbReference type="RuleBase" id="RU003793"/>
    </source>
</evidence>
<evidence type="ECO:0000256" key="3">
    <source>
        <dbReference type="ARBA" id="ARBA00022475"/>
    </source>
</evidence>
<feature type="domain" description="Prepilin peptidase A24 N-terminal" evidence="12">
    <location>
        <begin position="7"/>
        <end position="90"/>
    </location>
</feature>
<dbReference type="PANTHER" id="PTHR30487">
    <property type="entry name" value="TYPE 4 PREPILIN-LIKE PROTEINS LEADER PEPTIDE-PROCESSING ENZYME"/>
    <property type="match status" value="1"/>
</dbReference>
<comment type="similarity">
    <text evidence="2 8">Belongs to the peptidase A24 family.</text>
</comment>
<dbReference type="Pfam" id="PF06750">
    <property type="entry name" value="A24_N_bact"/>
    <property type="match status" value="1"/>
</dbReference>
<feature type="transmembrane region" description="Helical" evidence="10">
    <location>
        <begin position="180"/>
        <end position="213"/>
    </location>
</feature>
<dbReference type="InterPro" id="IPR050882">
    <property type="entry name" value="Prepilin_peptidase/N-MTase"/>
</dbReference>
<dbReference type="Gene3D" id="1.20.120.1220">
    <property type="match status" value="1"/>
</dbReference>
<evidence type="ECO:0000256" key="7">
    <source>
        <dbReference type="ARBA" id="ARBA00023136"/>
    </source>
</evidence>
<dbReference type="OrthoDB" id="9789291at2"/>
<keyword evidence="3" id="KW-1003">Cell membrane</keyword>
<reference evidence="13 14" key="1">
    <citation type="submission" date="2019-03" db="EMBL/GenBank/DDBJ databases">
        <title>Genomic Encyclopedia of Type Strains, Phase IV (KMG-IV): sequencing the most valuable type-strain genomes for metagenomic binning, comparative biology and taxonomic classification.</title>
        <authorList>
            <person name="Goeker M."/>
        </authorList>
    </citation>
    <scope>NUCLEOTIDE SEQUENCE [LARGE SCALE GENOMIC DNA]</scope>
    <source>
        <strain evidence="13 14">DSM 26752</strain>
    </source>
</reference>
<dbReference type="GO" id="GO:0006465">
    <property type="term" value="P:signal peptide processing"/>
    <property type="evidence" value="ECO:0007669"/>
    <property type="project" value="TreeGrafter"/>
</dbReference>
<dbReference type="InterPro" id="IPR010627">
    <property type="entry name" value="Prepilin_pept_A24_N"/>
</dbReference>
<keyword evidence="9" id="KW-0378">Hydrolase</keyword>
<dbReference type="PANTHER" id="PTHR30487:SF0">
    <property type="entry name" value="PREPILIN LEADER PEPTIDASE_N-METHYLTRANSFERASE-RELATED"/>
    <property type="match status" value="1"/>
</dbReference>
<gene>
    <name evidence="13" type="ORF">EDD65_102254</name>
</gene>
<dbReference type="GO" id="GO:0032259">
    <property type="term" value="P:methylation"/>
    <property type="evidence" value="ECO:0007669"/>
    <property type="project" value="UniProtKB-KW"/>
</dbReference>
<keyword evidence="6 10" id="KW-1133">Transmembrane helix</keyword>
<dbReference type="GO" id="GO:0005886">
    <property type="term" value="C:plasma membrane"/>
    <property type="evidence" value="ECO:0007669"/>
    <property type="project" value="UniProtKB-SubCell"/>
</dbReference>
<evidence type="ECO:0000313" key="13">
    <source>
        <dbReference type="EMBL" id="TCS91319.1"/>
    </source>
</evidence>
<keyword evidence="5 9" id="KW-0812">Transmembrane</keyword>
<dbReference type="Proteomes" id="UP000294567">
    <property type="component" value="Unassembled WGS sequence"/>
</dbReference>
<evidence type="ECO:0000256" key="4">
    <source>
        <dbReference type="ARBA" id="ARBA00022519"/>
    </source>
</evidence>
<proteinExistence type="inferred from homology"/>
<dbReference type="Pfam" id="PF01478">
    <property type="entry name" value="Peptidase_A24"/>
    <property type="match status" value="1"/>
</dbReference>
<comment type="subcellular location">
    <subcellularLocation>
        <location evidence="1">Cell inner membrane</location>
        <topology evidence="1">Multi-pass membrane protein</topology>
    </subcellularLocation>
    <subcellularLocation>
        <location evidence="9">Cell membrane</location>
        <topology evidence="9">Multi-pass membrane protein</topology>
    </subcellularLocation>
</comment>
<sequence length="257" mass="28965">MYIIIFLLGVIIGSFLNVCIYRIPKGESIIFPSSHCTSCGTPLKWYDLIPIISFIIQKGKCRYCGEKISLQYPIVEFLNGILYLILYYNFGFNLDFIFYGIIFSILIVIFFIDLYYQIIPNGLNILILISSITYKLLQFILHNIQLDLINSLLGLIVSSGLFLLIIIISKGGIGGGDMKLIGVLGFILGVKKIILTIFLSFVLGAIISILLLLFKIKGMKDPIPFGPFICIAFIITIFWGDNLLLWYSSMFIRGALL</sequence>
<evidence type="ECO:0000256" key="2">
    <source>
        <dbReference type="ARBA" id="ARBA00005801"/>
    </source>
</evidence>
<dbReference type="AlphaFoldDB" id="A0A4R3KZR7"/>
<evidence type="ECO:0000259" key="11">
    <source>
        <dbReference type="Pfam" id="PF01478"/>
    </source>
</evidence>
<dbReference type="EC" id="3.4.23.43" evidence="9"/>
<evidence type="ECO:0000256" key="10">
    <source>
        <dbReference type="SAM" id="Phobius"/>
    </source>
</evidence>
<name>A0A4R3KZR7_9FIRM</name>
<accession>A0A4R3KZR7</accession>
<comment type="function">
    <text evidence="9">Plays an essential role in type IV pili and type II pseudopili formation by proteolytically removing the leader sequence from substrate proteins and subsequently monomethylating the alpha-amino group of the newly exposed N-terminal phenylalanine.</text>
</comment>
<feature type="domain" description="Prepilin type IV endopeptidase peptidase" evidence="11">
    <location>
        <begin position="101"/>
        <end position="209"/>
    </location>
</feature>
<feature type="transmembrane region" description="Helical" evidence="10">
    <location>
        <begin position="6"/>
        <end position="23"/>
    </location>
</feature>
<evidence type="ECO:0000256" key="5">
    <source>
        <dbReference type="ARBA" id="ARBA00022692"/>
    </source>
</evidence>
<feature type="transmembrane region" description="Helical" evidence="10">
    <location>
        <begin position="148"/>
        <end position="168"/>
    </location>
</feature>
<keyword evidence="9 13" id="KW-0489">Methyltransferase</keyword>
<dbReference type="RefSeq" id="WP_132026077.1">
    <property type="nucleotide sequence ID" value="NZ_CP068564.1"/>
</dbReference>
<keyword evidence="9" id="KW-0645">Protease</keyword>
<keyword evidence="9 13" id="KW-0808">Transferase</keyword>
<comment type="caution">
    <text evidence="13">The sequence shown here is derived from an EMBL/GenBank/DDBJ whole genome shotgun (WGS) entry which is preliminary data.</text>
</comment>
<dbReference type="InterPro" id="IPR000045">
    <property type="entry name" value="Prepilin_IV_endopep_pep"/>
</dbReference>
<dbReference type="GO" id="GO:0008168">
    <property type="term" value="F:methyltransferase activity"/>
    <property type="evidence" value="ECO:0007669"/>
    <property type="project" value="UniProtKB-KW"/>
</dbReference>
<evidence type="ECO:0000259" key="12">
    <source>
        <dbReference type="Pfam" id="PF06750"/>
    </source>
</evidence>
<evidence type="ECO:0000313" key="14">
    <source>
        <dbReference type="Proteomes" id="UP000294567"/>
    </source>
</evidence>
<organism evidence="13 14">
    <name type="scientific">Keratinibaculum paraultunense</name>
    <dbReference type="NCBI Taxonomy" id="1278232"/>
    <lineage>
        <taxon>Bacteria</taxon>
        <taxon>Bacillati</taxon>
        <taxon>Bacillota</taxon>
        <taxon>Tissierellia</taxon>
        <taxon>Tissierellales</taxon>
        <taxon>Tepidimicrobiaceae</taxon>
        <taxon>Keratinibaculum</taxon>
    </lineage>
</organism>
<evidence type="ECO:0000256" key="9">
    <source>
        <dbReference type="RuleBase" id="RU003794"/>
    </source>
</evidence>
<dbReference type="InterPro" id="IPR014032">
    <property type="entry name" value="Peptidase_A24A_bac"/>
</dbReference>
<evidence type="ECO:0000256" key="1">
    <source>
        <dbReference type="ARBA" id="ARBA00004429"/>
    </source>
</evidence>
<keyword evidence="4" id="KW-0997">Cell inner membrane</keyword>
<keyword evidence="9" id="KW-0511">Multifunctional enzyme</keyword>
<keyword evidence="7 10" id="KW-0472">Membrane</keyword>
<keyword evidence="14" id="KW-1185">Reference proteome</keyword>
<comment type="catalytic activity">
    <reaction evidence="9">
        <text>Typically cleaves a -Gly-|-Phe- bond to release an N-terminal, basic peptide of 5-8 residues from type IV prepilin, and then N-methylates the new N-terminal amino group, the methyl donor being S-adenosyl-L-methionine.</text>
        <dbReference type="EC" id="3.4.23.43"/>
    </reaction>
</comment>
<dbReference type="EC" id="2.1.1.-" evidence="9"/>
<feature type="transmembrane region" description="Helical" evidence="10">
    <location>
        <begin position="123"/>
        <end position="142"/>
    </location>
</feature>
<dbReference type="PRINTS" id="PR00864">
    <property type="entry name" value="PREPILNPTASE"/>
</dbReference>
<protein>
    <recommendedName>
        <fullName evidence="9">Prepilin leader peptidase/N-methyltransferase</fullName>
        <ecNumber evidence="9">2.1.1.-</ecNumber>
        <ecNumber evidence="9">3.4.23.43</ecNumber>
    </recommendedName>
</protein>
<dbReference type="GO" id="GO:0004190">
    <property type="term" value="F:aspartic-type endopeptidase activity"/>
    <property type="evidence" value="ECO:0007669"/>
    <property type="project" value="UniProtKB-EC"/>
</dbReference>
<dbReference type="EMBL" id="SMAE01000002">
    <property type="protein sequence ID" value="TCS91319.1"/>
    <property type="molecule type" value="Genomic_DNA"/>
</dbReference>
<feature type="transmembrane region" description="Helical" evidence="10">
    <location>
        <begin position="70"/>
        <end position="90"/>
    </location>
</feature>
<evidence type="ECO:0000256" key="6">
    <source>
        <dbReference type="ARBA" id="ARBA00022989"/>
    </source>
</evidence>
<feature type="transmembrane region" description="Helical" evidence="10">
    <location>
        <begin position="96"/>
        <end position="116"/>
    </location>
</feature>